<proteinExistence type="predicted"/>
<keyword evidence="4" id="KW-1185">Reference proteome</keyword>
<evidence type="ECO:0000313" key="3">
    <source>
        <dbReference type="EMBL" id="TNN13438.1"/>
    </source>
</evidence>
<comment type="caution">
    <text evidence="3">The sequence shown here is derived from an EMBL/GenBank/DDBJ whole genome shotgun (WGS) entry which is preliminary data.</text>
</comment>
<name>A0A4Z2DAK6_SCHJA</name>
<gene>
    <name evidence="3" type="ORF">EWB00_002972</name>
</gene>
<dbReference type="Proteomes" id="UP000311919">
    <property type="component" value="Unassembled WGS sequence"/>
</dbReference>
<evidence type="ECO:0000256" key="1">
    <source>
        <dbReference type="SAM" id="MobiDB-lite"/>
    </source>
</evidence>
<dbReference type="AlphaFoldDB" id="A0A4Z2DAK6"/>
<organism evidence="3 4">
    <name type="scientific">Schistosoma japonicum</name>
    <name type="common">Blood fluke</name>
    <dbReference type="NCBI Taxonomy" id="6182"/>
    <lineage>
        <taxon>Eukaryota</taxon>
        <taxon>Metazoa</taxon>
        <taxon>Spiralia</taxon>
        <taxon>Lophotrochozoa</taxon>
        <taxon>Platyhelminthes</taxon>
        <taxon>Trematoda</taxon>
        <taxon>Digenea</taxon>
        <taxon>Strigeidida</taxon>
        <taxon>Schistosomatoidea</taxon>
        <taxon>Schistosomatidae</taxon>
        <taxon>Schistosoma</taxon>
    </lineage>
</organism>
<accession>A0A4Z2DAK6</accession>
<dbReference type="EMBL" id="SKCS01000192">
    <property type="protein sequence ID" value="TNN13438.1"/>
    <property type="molecule type" value="Genomic_DNA"/>
</dbReference>
<protein>
    <submittedName>
        <fullName evidence="3">Uncharacterized protein</fullName>
    </submittedName>
</protein>
<evidence type="ECO:0000313" key="4">
    <source>
        <dbReference type="Proteomes" id="UP000311919"/>
    </source>
</evidence>
<reference evidence="3 4" key="1">
    <citation type="submission" date="2019-03" db="EMBL/GenBank/DDBJ databases">
        <title>An improved genome assembly of the fluke Schistosoma japonicum.</title>
        <authorList>
            <person name="Hu W."/>
            <person name="Luo F."/>
            <person name="Yin M."/>
            <person name="Mo X."/>
            <person name="Sun C."/>
            <person name="Wu Q."/>
            <person name="Zhu B."/>
            <person name="Xiang M."/>
            <person name="Wang J."/>
            <person name="Wang Y."/>
            <person name="Zhang T."/>
            <person name="Xu B."/>
            <person name="Zheng H."/>
            <person name="Feng Z."/>
        </authorList>
    </citation>
    <scope>NUCLEOTIDE SEQUENCE [LARGE SCALE GENOMIC DNA]</scope>
    <source>
        <strain evidence="3">HuSjv2</strain>
        <tissue evidence="3">Worms</tissue>
    </source>
</reference>
<keyword evidence="2" id="KW-0732">Signal</keyword>
<evidence type="ECO:0000256" key="2">
    <source>
        <dbReference type="SAM" id="SignalP"/>
    </source>
</evidence>
<feature type="compositionally biased region" description="Basic and acidic residues" evidence="1">
    <location>
        <begin position="85"/>
        <end position="97"/>
    </location>
</feature>
<sequence length="108" mass="12375">MTMKVQTFFLLNLLIALTAIEAIRVSPHIVSYNNARLRIVYTEGDCGTCLCHVQRAYERLKEVLTHSAFNSSAHYNDSAKYNGNKPREHVTVEDSCDRNNNSNIEKYH</sequence>
<feature type="signal peptide" evidence="2">
    <location>
        <begin position="1"/>
        <end position="22"/>
    </location>
</feature>
<feature type="chain" id="PRO_5021208155" evidence="2">
    <location>
        <begin position="23"/>
        <end position="108"/>
    </location>
</feature>
<feature type="compositionally biased region" description="Polar residues" evidence="1">
    <location>
        <begin position="98"/>
        <end position="108"/>
    </location>
</feature>
<feature type="region of interest" description="Disordered" evidence="1">
    <location>
        <begin position="73"/>
        <end position="108"/>
    </location>
</feature>